<evidence type="ECO:0000256" key="2">
    <source>
        <dbReference type="SAM" id="SignalP"/>
    </source>
</evidence>
<evidence type="ECO:0008006" key="4">
    <source>
        <dbReference type="Google" id="ProtNLM"/>
    </source>
</evidence>
<accession>M1Q5Q6</accession>
<protein>
    <recommendedName>
        <fullName evidence="4">Low-complexity protein</fullName>
    </recommendedName>
</protein>
<reference evidence="3" key="1">
    <citation type="submission" date="2012-09" db="EMBL/GenBank/DDBJ databases">
        <title>Variation of the ribosomal operon in clones of a concurrent Alteromonas macleodii OTU indicates potential overestimation of diversity by fingerprinting techniques.</title>
        <authorList>
            <person name="Gonzaga A."/>
            <person name="Lopez-Perez M."/>
            <person name="Martin-Cuadrado A.-B."/>
            <person name="Lopez-Garcia P."/>
            <person name="Moreira D."/>
            <person name="Rodriguez-Valera F."/>
            <person name="Kimes N.E."/>
        </authorList>
    </citation>
    <scope>NUCLEOTIDE SEQUENCE</scope>
</reference>
<evidence type="ECO:0000313" key="3">
    <source>
        <dbReference type="EMBL" id="AGF95448.1"/>
    </source>
</evidence>
<feature type="region of interest" description="Disordered" evidence="1">
    <location>
        <begin position="62"/>
        <end position="131"/>
    </location>
</feature>
<feature type="signal peptide" evidence="2">
    <location>
        <begin position="1"/>
        <end position="37"/>
    </location>
</feature>
<dbReference type="EMBL" id="JX826389">
    <property type="protein sequence ID" value="AGF95448.1"/>
    <property type="molecule type" value="Genomic_DNA"/>
</dbReference>
<feature type="compositionally biased region" description="Basic and acidic residues" evidence="1">
    <location>
        <begin position="62"/>
        <end position="125"/>
    </location>
</feature>
<keyword evidence="2" id="KW-0732">Signal</keyword>
<gene>
    <name evidence="3" type="ORF">A910_00506</name>
</gene>
<proteinExistence type="predicted"/>
<sequence>MTKIIEGTSMKQIKKSSVATALGAVVIGSLASTVAVADANPFGMQALESGYSQFAAEGKCGEGKCGGDKKAEKEGKCGGDKKAEKEGKCGEGKCGGDKKADKEGKCGEGKCGGDKKAGKEGKCGEGKCGSM</sequence>
<dbReference type="AlphaFoldDB" id="M1Q5Q6"/>
<feature type="chain" id="PRO_5004016615" description="Low-complexity protein" evidence="2">
    <location>
        <begin position="38"/>
        <end position="131"/>
    </location>
</feature>
<evidence type="ECO:0000256" key="1">
    <source>
        <dbReference type="SAM" id="MobiDB-lite"/>
    </source>
</evidence>
<name>M1Q5Q6_9ALTE</name>
<organism evidence="3">
    <name type="scientific">uncultured Alteromonas sp</name>
    <dbReference type="NCBI Taxonomy" id="179113"/>
    <lineage>
        <taxon>Bacteria</taxon>
        <taxon>Pseudomonadati</taxon>
        <taxon>Pseudomonadota</taxon>
        <taxon>Gammaproteobacteria</taxon>
        <taxon>Alteromonadales</taxon>
        <taxon>Alteromonadaceae</taxon>
        <taxon>Alteromonas/Salinimonas group</taxon>
        <taxon>Alteromonas</taxon>
        <taxon>environmental samples</taxon>
    </lineage>
</organism>